<reference evidence="2" key="1">
    <citation type="journal article" date="2019" name="Int. J. Syst. Evol. Microbiol.">
        <title>The Global Catalogue of Microorganisms (GCM) 10K type strain sequencing project: providing services to taxonomists for standard genome sequencing and annotation.</title>
        <authorList>
            <consortium name="The Broad Institute Genomics Platform"/>
            <consortium name="The Broad Institute Genome Sequencing Center for Infectious Disease"/>
            <person name="Wu L."/>
            <person name="Ma J."/>
        </authorList>
    </citation>
    <scope>NUCLEOTIDE SEQUENCE [LARGE SCALE GENOMIC DNA]</scope>
    <source>
        <strain evidence="2">JCM 16924</strain>
    </source>
</reference>
<sequence>MWHRASAPHPGQVDDVAGMSFDDVAATRIPVLGAVLPPGSETAVRVGASRALWGADGQQRSQPDWPVWPDSSTISLSWVIAVIALGHPA</sequence>
<proteinExistence type="predicted"/>
<keyword evidence="2" id="KW-1185">Reference proteome</keyword>
<organism evidence="1 2">
    <name type="scientific">Streptomyces plumbiresistens</name>
    <dbReference type="NCBI Taxonomy" id="511811"/>
    <lineage>
        <taxon>Bacteria</taxon>
        <taxon>Bacillati</taxon>
        <taxon>Actinomycetota</taxon>
        <taxon>Actinomycetes</taxon>
        <taxon>Kitasatosporales</taxon>
        <taxon>Streptomycetaceae</taxon>
        <taxon>Streptomyces</taxon>
    </lineage>
</organism>
<gene>
    <name evidence="1" type="ORF">GCM10022232_42430</name>
</gene>
<comment type="caution">
    <text evidence="1">The sequence shown here is derived from an EMBL/GenBank/DDBJ whole genome shotgun (WGS) entry which is preliminary data.</text>
</comment>
<protein>
    <submittedName>
        <fullName evidence="1">Uncharacterized protein</fullName>
    </submittedName>
</protein>
<evidence type="ECO:0000313" key="1">
    <source>
        <dbReference type="EMBL" id="GAA3999968.1"/>
    </source>
</evidence>
<dbReference type="Proteomes" id="UP001500456">
    <property type="component" value="Unassembled WGS sequence"/>
</dbReference>
<accession>A0ABP7RNN7</accession>
<name>A0ABP7RNN7_9ACTN</name>
<dbReference type="EMBL" id="BAAAZX010000011">
    <property type="protein sequence ID" value="GAA3999968.1"/>
    <property type="molecule type" value="Genomic_DNA"/>
</dbReference>
<evidence type="ECO:0000313" key="2">
    <source>
        <dbReference type="Proteomes" id="UP001500456"/>
    </source>
</evidence>